<keyword evidence="7" id="KW-0418">Kinase</keyword>
<name>R9KXS6_9ACTN</name>
<dbReference type="GO" id="GO:0000155">
    <property type="term" value="F:phosphorelay sensor kinase activity"/>
    <property type="evidence" value="ECO:0007669"/>
    <property type="project" value="InterPro"/>
</dbReference>
<dbReference type="SUPFAM" id="SSF47384">
    <property type="entry name" value="Homodimeric domain of signal transducing histidine kinase"/>
    <property type="match status" value="1"/>
</dbReference>
<dbReference type="GO" id="GO:0005886">
    <property type="term" value="C:plasma membrane"/>
    <property type="evidence" value="ECO:0007669"/>
    <property type="project" value="UniProtKB-SubCell"/>
</dbReference>
<evidence type="ECO:0000256" key="2">
    <source>
        <dbReference type="ARBA" id="ARBA00001968"/>
    </source>
</evidence>
<reference evidence="13 14" key="1">
    <citation type="submission" date="2013-04" db="EMBL/GenBank/DDBJ databases">
        <title>The Genome Sequence of Enterorhabdus caecimuris B7.</title>
        <authorList>
            <consortium name="The Broad Institute Genomics Platform"/>
            <consortium name="The Broad Institute Genome Sequencing Center for Infectious Disease"/>
            <person name="Earl A."/>
            <person name="Xavier R."/>
            <person name="Elson C."/>
            <person name="Duck W."/>
            <person name="Walker B."/>
            <person name="Young S."/>
            <person name="Zeng Q."/>
            <person name="Gargeya S."/>
            <person name="Fitzgerald M."/>
            <person name="Haas B."/>
            <person name="Abouelleil A."/>
            <person name="Allen A.W."/>
            <person name="Alvarado L."/>
            <person name="Arachchi H.M."/>
            <person name="Berlin A.M."/>
            <person name="Chapman S.B."/>
            <person name="Gainer-Dewar J."/>
            <person name="Goldberg J."/>
            <person name="Griggs A."/>
            <person name="Gujja S."/>
            <person name="Hansen M."/>
            <person name="Howarth C."/>
            <person name="Imamovic A."/>
            <person name="Ireland A."/>
            <person name="Larimer J."/>
            <person name="McCowan C."/>
            <person name="Murphy C."/>
            <person name="Pearson M."/>
            <person name="Poon T.W."/>
            <person name="Priest M."/>
            <person name="Roberts A."/>
            <person name="Saif S."/>
            <person name="Shea T."/>
            <person name="Sisk P."/>
            <person name="Sykes S."/>
            <person name="Wortman J."/>
            <person name="Nusbaum C."/>
            <person name="Birren B."/>
        </authorList>
    </citation>
    <scope>NUCLEOTIDE SEQUENCE [LARGE SCALE GENOMIC DNA]</scope>
    <source>
        <strain evidence="13 14">B7</strain>
    </source>
</reference>
<evidence type="ECO:0000256" key="8">
    <source>
        <dbReference type="ARBA" id="ARBA00023012"/>
    </source>
</evidence>
<proteinExistence type="predicted"/>
<evidence type="ECO:0000256" key="5">
    <source>
        <dbReference type="ARBA" id="ARBA00022553"/>
    </source>
</evidence>
<dbReference type="GO" id="GO:0016036">
    <property type="term" value="P:cellular response to phosphate starvation"/>
    <property type="evidence" value="ECO:0007669"/>
    <property type="project" value="TreeGrafter"/>
</dbReference>
<dbReference type="GO" id="GO:0005509">
    <property type="term" value="F:calcium ion binding"/>
    <property type="evidence" value="ECO:0007669"/>
    <property type="project" value="UniProtKB-ARBA"/>
</dbReference>
<evidence type="ECO:0000256" key="3">
    <source>
        <dbReference type="ARBA" id="ARBA00004236"/>
    </source>
</evidence>
<dbReference type="OrthoDB" id="9786919at2"/>
<sequence>MSQAAAPLLRKLRLKFIALNMALACVVLAASFATICYMDYRSDVDEVYRTLAITVNRAGERPQLVPDHGPLLPAPDGTGETAGAGDGTATYGPDAVAQHEGPAAPSGDGASAQEAPLAIGSAGGDSAPETGDEQFAPPQIGGPHGMGDNALPVATYYCESGTIAQIVDQSSAAVPDSLLASALNLAAADPQSHGYLADAGLFFAKREAGHGLIVAFADGGAASSWQGLAWGLAGVGVAALGVLFLLNLQLSTWALGPVQRAWSQQQQFIADASHELKTPLTVILANNAILRQRGGETVASQGQWIESTQMEAERMQALVTDMLDLARPAAIASAEQPAPALDFSRLVEGEALTFEAVAFERNLVWEAAVAEGVSVRGNASRLQRLVAVLLDNACKYTDEGGTVEVTLRTEGAEAVLSVRNSGEPIAREDLPHLFDRFYRADKARTQAGVQAAVPEGYGLGLAIAADIAQAHKGALTVSSTAEEGTAFTLRLPLA</sequence>
<dbReference type="Gene3D" id="1.10.287.130">
    <property type="match status" value="1"/>
</dbReference>
<feature type="domain" description="Histidine kinase" evidence="12">
    <location>
        <begin position="271"/>
        <end position="494"/>
    </location>
</feature>
<comment type="cofactor">
    <cofactor evidence="2">
        <name>a divalent metal cation</name>
        <dbReference type="ChEBI" id="CHEBI:60240"/>
    </cofactor>
</comment>
<dbReference type="RefSeq" id="WP_016309650.1">
    <property type="nucleotide sequence ID" value="NZ_KE159646.1"/>
</dbReference>
<dbReference type="GO" id="GO:0004721">
    <property type="term" value="F:phosphoprotein phosphatase activity"/>
    <property type="evidence" value="ECO:0007669"/>
    <property type="project" value="TreeGrafter"/>
</dbReference>
<dbReference type="PANTHER" id="PTHR45453">
    <property type="entry name" value="PHOSPHATE REGULON SENSOR PROTEIN PHOR"/>
    <property type="match status" value="1"/>
</dbReference>
<evidence type="ECO:0000256" key="9">
    <source>
        <dbReference type="ARBA" id="ARBA00023136"/>
    </source>
</evidence>
<dbReference type="Gene3D" id="3.30.565.10">
    <property type="entry name" value="Histidine kinase-like ATPase, C-terminal domain"/>
    <property type="match status" value="1"/>
</dbReference>
<dbReference type="InterPro" id="IPR003661">
    <property type="entry name" value="HisK_dim/P_dom"/>
</dbReference>
<dbReference type="PATRIC" id="fig|1235794.3.peg.1433"/>
<dbReference type="HOGENOM" id="CLU_000445_89_6_11"/>
<dbReference type="InterPro" id="IPR005467">
    <property type="entry name" value="His_kinase_dom"/>
</dbReference>
<dbReference type="InterPro" id="IPR036890">
    <property type="entry name" value="HATPase_C_sf"/>
</dbReference>
<dbReference type="SUPFAM" id="SSF55874">
    <property type="entry name" value="ATPase domain of HSP90 chaperone/DNA topoisomerase II/histidine kinase"/>
    <property type="match status" value="1"/>
</dbReference>
<feature type="compositionally biased region" description="Low complexity" evidence="11">
    <location>
        <begin position="87"/>
        <end position="112"/>
    </location>
</feature>
<dbReference type="SMART" id="SM00388">
    <property type="entry name" value="HisKA"/>
    <property type="match status" value="1"/>
</dbReference>
<evidence type="ECO:0000256" key="1">
    <source>
        <dbReference type="ARBA" id="ARBA00000085"/>
    </source>
</evidence>
<dbReference type="FunFam" id="1.10.287.130:FF:000001">
    <property type="entry name" value="Two-component sensor histidine kinase"/>
    <property type="match status" value="1"/>
</dbReference>
<evidence type="ECO:0000256" key="4">
    <source>
        <dbReference type="ARBA" id="ARBA00012438"/>
    </source>
</evidence>
<evidence type="ECO:0000313" key="14">
    <source>
        <dbReference type="Proteomes" id="UP000014204"/>
    </source>
</evidence>
<dbReference type="Proteomes" id="UP000014204">
    <property type="component" value="Unassembled WGS sequence"/>
</dbReference>
<accession>R9KXS6</accession>
<dbReference type="EMBL" id="ASSY01000008">
    <property type="protein sequence ID" value="EOS51031.1"/>
    <property type="molecule type" value="Genomic_DNA"/>
</dbReference>
<dbReference type="FunFam" id="3.30.565.10:FF:000006">
    <property type="entry name" value="Sensor histidine kinase WalK"/>
    <property type="match status" value="1"/>
</dbReference>
<dbReference type="InterPro" id="IPR036097">
    <property type="entry name" value="HisK_dim/P_sf"/>
</dbReference>
<evidence type="ECO:0000259" key="12">
    <source>
        <dbReference type="PROSITE" id="PS50109"/>
    </source>
</evidence>
<dbReference type="InterPro" id="IPR050351">
    <property type="entry name" value="BphY/WalK/GraS-like"/>
</dbReference>
<dbReference type="InterPro" id="IPR003594">
    <property type="entry name" value="HATPase_dom"/>
</dbReference>
<dbReference type="AlphaFoldDB" id="R9KXS6"/>
<dbReference type="eggNOG" id="COG5002">
    <property type="taxonomic scope" value="Bacteria"/>
</dbReference>
<keyword evidence="14" id="KW-1185">Reference proteome</keyword>
<comment type="catalytic activity">
    <reaction evidence="1">
        <text>ATP + protein L-histidine = ADP + protein N-phospho-L-histidine.</text>
        <dbReference type="EC" id="2.7.13.3"/>
    </reaction>
</comment>
<dbReference type="STRING" id="1235794.C811_01449"/>
<feature type="region of interest" description="Disordered" evidence="11">
    <location>
        <begin position="62"/>
        <end position="144"/>
    </location>
</feature>
<dbReference type="Pfam" id="PF00512">
    <property type="entry name" value="HisKA"/>
    <property type="match status" value="1"/>
</dbReference>
<evidence type="ECO:0000256" key="11">
    <source>
        <dbReference type="SAM" id="MobiDB-lite"/>
    </source>
</evidence>
<keyword evidence="5" id="KW-0597">Phosphoprotein</keyword>
<comment type="subcellular location">
    <subcellularLocation>
        <location evidence="3">Cell membrane</location>
    </subcellularLocation>
</comment>
<comment type="caution">
    <text evidence="13">The sequence shown here is derived from an EMBL/GenBank/DDBJ whole genome shotgun (WGS) entry which is preliminary data.</text>
</comment>
<dbReference type="PANTHER" id="PTHR45453:SF1">
    <property type="entry name" value="PHOSPHATE REGULON SENSOR PROTEIN PHOR"/>
    <property type="match status" value="1"/>
</dbReference>
<evidence type="ECO:0000256" key="7">
    <source>
        <dbReference type="ARBA" id="ARBA00022777"/>
    </source>
</evidence>
<organism evidence="13 14">
    <name type="scientific">Adlercreutzia caecimuris B7</name>
    <dbReference type="NCBI Taxonomy" id="1235794"/>
    <lineage>
        <taxon>Bacteria</taxon>
        <taxon>Bacillati</taxon>
        <taxon>Actinomycetota</taxon>
        <taxon>Coriobacteriia</taxon>
        <taxon>Eggerthellales</taxon>
        <taxon>Eggerthellaceae</taxon>
        <taxon>Adlercreutzia</taxon>
    </lineage>
</organism>
<dbReference type="InterPro" id="IPR004358">
    <property type="entry name" value="Sig_transdc_His_kin-like_C"/>
</dbReference>
<dbReference type="CDD" id="cd00082">
    <property type="entry name" value="HisKA"/>
    <property type="match status" value="1"/>
</dbReference>
<evidence type="ECO:0000256" key="6">
    <source>
        <dbReference type="ARBA" id="ARBA00022679"/>
    </source>
</evidence>
<keyword evidence="9" id="KW-0472">Membrane</keyword>
<gene>
    <name evidence="13" type="ORF">C811_01449</name>
</gene>
<evidence type="ECO:0000256" key="10">
    <source>
        <dbReference type="ARBA" id="ARBA00039401"/>
    </source>
</evidence>
<dbReference type="Pfam" id="PF02518">
    <property type="entry name" value="HATPase_c"/>
    <property type="match status" value="1"/>
</dbReference>
<protein>
    <recommendedName>
        <fullName evidence="10">Sensor-like histidine kinase SenX3</fullName>
        <ecNumber evidence="4">2.7.13.3</ecNumber>
    </recommendedName>
</protein>
<dbReference type="GeneID" id="82190943"/>
<evidence type="ECO:0000313" key="13">
    <source>
        <dbReference type="EMBL" id="EOS51031.1"/>
    </source>
</evidence>
<dbReference type="EC" id="2.7.13.3" evidence="4"/>
<dbReference type="PROSITE" id="PS50109">
    <property type="entry name" value="HIS_KIN"/>
    <property type="match status" value="1"/>
</dbReference>
<keyword evidence="6" id="KW-0808">Transferase</keyword>
<dbReference type="SMART" id="SM00387">
    <property type="entry name" value="HATPase_c"/>
    <property type="match status" value="1"/>
</dbReference>
<keyword evidence="8" id="KW-0902">Two-component regulatory system</keyword>
<dbReference type="PRINTS" id="PR00344">
    <property type="entry name" value="BCTRLSENSOR"/>
</dbReference>